<organism evidence="1 2">
    <name type="scientific">Palleronia pontilimi</name>
    <dbReference type="NCBI Taxonomy" id="1964209"/>
    <lineage>
        <taxon>Bacteria</taxon>
        <taxon>Pseudomonadati</taxon>
        <taxon>Pseudomonadota</taxon>
        <taxon>Alphaproteobacteria</taxon>
        <taxon>Rhodobacterales</taxon>
        <taxon>Roseobacteraceae</taxon>
        <taxon>Palleronia</taxon>
    </lineage>
</organism>
<keyword evidence="2" id="KW-1185">Reference proteome</keyword>
<comment type="caution">
    <text evidence="1">The sequence shown here is derived from an EMBL/GenBank/DDBJ whole genome shotgun (WGS) entry which is preliminary data.</text>
</comment>
<accession>A0A934IL42</accession>
<proteinExistence type="predicted"/>
<evidence type="ECO:0000313" key="2">
    <source>
        <dbReference type="Proteomes" id="UP000642488"/>
    </source>
</evidence>
<dbReference type="AlphaFoldDB" id="A0A934IL42"/>
<gene>
    <name evidence="1" type="ORF">ILP92_17610</name>
</gene>
<name>A0A934IL42_9RHOB</name>
<dbReference type="SUPFAM" id="SSF53335">
    <property type="entry name" value="S-adenosyl-L-methionine-dependent methyltransferases"/>
    <property type="match status" value="1"/>
</dbReference>
<dbReference type="EMBL" id="JAEKPD010000029">
    <property type="protein sequence ID" value="MBJ3764555.1"/>
    <property type="molecule type" value="Genomic_DNA"/>
</dbReference>
<dbReference type="Proteomes" id="UP000642488">
    <property type="component" value="Unassembled WGS sequence"/>
</dbReference>
<dbReference type="Gene3D" id="3.40.50.150">
    <property type="entry name" value="Vaccinia Virus protein VP39"/>
    <property type="match status" value="1"/>
</dbReference>
<protein>
    <recommendedName>
        <fullName evidence="3">Methyltransferase domain-containing protein</fullName>
    </recommendedName>
</protein>
<evidence type="ECO:0000313" key="1">
    <source>
        <dbReference type="EMBL" id="MBJ3764555.1"/>
    </source>
</evidence>
<sequence>MTGFNAFQYADPVAALREARRVTRPGGKVFIMTWGEPGSMEATALVAALKPLLPPPPANAAGPFYLSEQGKLQELAASAGLDPQEVFDVPLQWIYPDLATALRGLGSSGVAVKAAETSEQNALDAAHQAALAAFVQPDGSYRIGASFRVLMANAQA</sequence>
<dbReference type="InterPro" id="IPR029063">
    <property type="entry name" value="SAM-dependent_MTases_sf"/>
</dbReference>
<reference evidence="1" key="1">
    <citation type="submission" date="2020-12" db="EMBL/GenBank/DDBJ databases">
        <title>Bacterial taxonomy.</title>
        <authorList>
            <person name="Pan X."/>
        </authorList>
    </citation>
    <scope>NUCLEOTIDE SEQUENCE</scope>
    <source>
        <strain evidence="1">KCTC 52957</strain>
    </source>
</reference>
<evidence type="ECO:0008006" key="3">
    <source>
        <dbReference type="Google" id="ProtNLM"/>
    </source>
</evidence>